<dbReference type="Proteomes" id="UP000018291">
    <property type="component" value="Unassembled WGS sequence"/>
</dbReference>
<feature type="compositionally biased region" description="Polar residues" evidence="7">
    <location>
        <begin position="1"/>
        <end position="14"/>
    </location>
</feature>
<proteinExistence type="inferred from homology"/>
<dbReference type="InterPro" id="IPR036291">
    <property type="entry name" value="NAD(P)-bd_dom_sf"/>
</dbReference>
<evidence type="ECO:0000256" key="7">
    <source>
        <dbReference type="SAM" id="MobiDB-lite"/>
    </source>
</evidence>
<dbReference type="EMBL" id="CANL01000022">
    <property type="protein sequence ID" value="CCM63755.1"/>
    <property type="molecule type" value="Genomic_DNA"/>
</dbReference>
<dbReference type="CDD" id="cd23934">
    <property type="entry name" value="AGPR_1_C"/>
    <property type="match status" value="1"/>
</dbReference>
<sequence>MTTSSSETPGTTHGSEAPHRGTGPAGATDRTVRVGIVGASGYTGAELMRLLAGHPNLEIAFATGASQAGTPVGELYPSLAAAYANVAFVPYEPGLADDVELVFCGLPHGSSMELMAELLPRAGKVVDLGADFRLPSAAGYQQWYGDVHTAPELLDQAVFGLTELCRDRVSEASLVANPGCYPTGPSLGLVPFTSAGLVELTGIIVDAASGVSGAGRPPKPNTTFCTVDENFTAYGLLDHRHTAEMELTTGAQVLFTPHLAPMNRGILATSYARPTDDLTTAKALDLLHETYADEPFVVVSEAGPSTKATLGANTVHLTARVDPRTGWLVVISALDNLVKGASGQAIQNANLMLGLREVAGLPTVGLMP</sequence>
<dbReference type="PANTHER" id="PTHR32338">
    <property type="entry name" value="N-ACETYL-GAMMA-GLUTAMYL-PHOSPHATE REDUCTASE, CHLOROPLASTIC-RELATED-RELATED"/>
    <property type="match status" value="1"/>
</dbReference>
<evidence type="ECO:0000256" key="6">
    <source>
        <dbReference type="PROSITE-ProRule" id="PRU10010"/>
    </source>
</evidence>
<dbReference type="HOGENOM" id="CLU_006384_0_1_11"/>
<comment type="catalytic activity">
    <reaction evidence="5">
        <text>N-acetyl-L-glutamate 5-semialdehyde + phosphate + NADP(+) = N-acetyl-L-glutamyl 5-phosphate + NADPH + H(+)</text>
        <dbReference type="Rhea" id="RHEA:21588"/>
        <dbReference type="ChEBI" id="CHEBI:15378"/>
        <dbReference type="ChEBI" id="CHEBI:29123"/>
        <dbReference type="ChEBI" id="CHEBI:43474"/>
        <dbReference type="ChEBI" id="CHEBI:57783"/>
        <dbReference type="ChEBI" id="CHEBI:57936"/>
        <dbReference type="ChEBI" id="CHEBI:58349"/>
        <dbReference type="EC" id="1.2.1.38"/>
    </reaction>
</comment>
<keyword evidence="10" id="KW-1185">Reference proteome</keyword>
<keyword evidence="4 5" id="KW-0560">Oxidoreductase</keyword>
<feature type="domain" description="Semialdehyde dehydrogenase NAD-binding" evidence="8">
    <location>
        <begin position="33"/>
        <end position="172"/>
    </location>
</feature>
<dbReference type="UniPathway" id="UPA00068">
    <property type="reaction ID" value="UER00108"/>
</dbReference>
<dbReference type="SUPFAM" id="SSF51735">
    <property type="entry name" value="NAD(P)-binding Rossmann-fold domains"/>
    <property type="match status" value="1"/>
</dbReference>
<dbReference type="STRING" id="1229780.BN381_290123"/>
<keyword evidence="2 5" id="KW-0028">Amino-acid biosynthesis</keyword>
<keyword evidence="5" id="KW-0963">Cytoplasm</keyword>
<dbReference type="Gene3D" id="3.30.360.10">
    <property type="entry name" value="Dihydrodipicolinate Reductase, domain 2"/>
    <property type="match status" value="1"/>
</dbReference>
<dbReference type="GO" id="GO:0003942">
    <property type="term" value="F:N-acetyl-gamma-glutamyl-phosphate reductase activity"/>
    <property type="evidence" value="ECO:0007669"/>
    <property type="project" value="UniProtKB-UniRule"/>
</dbReference>
<dbReference type="NCBIfam" id="TIGR01850">
    <property type="entry name" value="argC"/>
    <property type="match status" value="1"/>
</dbReference>
<comment type="subcellular location">
    <subcellularLocation>
        <location evidence="5">Cytoplasm</location>
    </subcellularLocation>
</comment>
<dbReference type="GO" id="GO:0070401">
    <property type="term" value="F:NADP+ binding"/>
    <property type="evidence" value="ECO:0007669"/>
    <property type="project" value="InterPro"/>
</dbReference>
<evidence type="ECO:0000313" key="10">
    <source>
        <dbReference type="Proteomes" id="UP000018291"/>
    </source>
</evidence>
<comment type="similarity">
    <text evidence="5">Belongs to the NAGSA dehydrogenase family. Type 1 subfamily.</text>
</comment>
<dbReference type="InterPro" id="IPR058924">
    <property type="entry name" value="AGPR_dimerisation_dom"/>
</dbReference>
<dbReference type="HAMAP" id="MF_00150">
    <property type="entry name" value="ArgC_type1"/>
    <property type="match status" value="1"/>
</dbReference>
<keyword evidence="1 5" id="KW-0055">Arginine biosynthesis</keyword>
<dbReference type="CDD" id="cd17895">
    <property type="entry name" value="AGPR_1_N"/>
    <property type="match status" value="1"/>
</dbReference>
<name>R4YZB4_9ACTN</name>
<dbReference type="PROSITE" id="PS01224">
    <property type="entry name" value="ARGC"/>
    <property type="match status" value="1"/>
</dbReference>
<dbReference type="RefSeq" id="WP_012226824.1">
    <property type="nucleotide sequence ID" value="NZ_HG422565.1"/>
</dbReference>
<dbReference type="Pfam" id="PF22698">
    <property type="entry name" value="Semialdhyde_dhC_1"/>
    <property type="match status" value="1"/>
</dbReference>
<dbReference type="AlphaFoldDB" id="R4YZB4"/>
<dbReference type="OrthoDB" id="9801289at2"/>
<dbReference type="SMART" id="SM00859">
    <property type="entry name" value="Semialdhyde_dh"/>
    <property type="match status" value="1"/>
</dbReference>
<comment type="pathway">
    <text evidence="5">Amino-acid biosynthesis; L-arginine biosynthesis; N(2)-acetyl-L-ornithine from L-glutamate: step 3/4.</text>
</comment>
<dbReference type="SUPFAM" id="SSF55347">
    <property type="entry name" value="Glyceraldehyde-3-phosphate dehydrogenase-like, C-terminal domain"/>
    <property type="match status" value="1"/>
</dbReference>
<evidence type="ECO:0000259" key="8">
    <source>
        <dbReference type="SMART" id="SM00859"/>
    </source>
</evidence>
<dbReference type="Gene3D" id="3.40.50.720">
    <property type="entry name" value="NAD(P)-binding Rossmann-like Domain"/>
    <property type="match status" value="1"/>
</dbReference>
<feature type="region of interest" description="Disordered" evidence="7">
    <location>
        <begin position="1"/>
        <end position="30"/>
    </location>
</feature>
<dbReference type="InterPro" id="IPR023013">
    <property type="entry name" value="AGPR_AS"/>
</dbReference>
<feature type="active site" evidence="5 6">
    <location>
        <position position="180"/>
    </location>
</feature>
<evidence type="ECO:0000256" key="2">
    <source>
        <dbReference type="ARBA" id="ARBA00022605"/>
    </source>
</evidence>
<dbReference type="Pfam" id="PF01118">
    <property type="entry name" value="Semialdhyde_dh"/>
    <property type="match status" value="1"/>
</dbReference>
<evidence type="ECO:0000256" key="4">
    <source>
        <dbReference type="ARBA" id="ARBA00023002"/>
    </source>
</evidence>
<dbReference type="eggNOG" id="COG0002">
    <property type="taxonomic scope" value="Bacteria"/>
</dbReference>
<dbReference type="PANTHER" id="PTHR32338:SF10">
    <property type="entry name" value="N-ACETYL-GAMMA-GLUTAMYL-PHOSPHATE REDUCTASE, CHLOROPLASTIC-RELATED"/>
    <property type="match status" value="1"/>
</dbReference>
<organism evidence="9 10">
    <name type="scientific">Candidatus Neomicrothrix parvicella RN1</name>
    <dbReference type="NCBI Taxonomy" id="1229780"/>
    <lineage>
        <taxon>Bacteria</taxon>
        <taxon>Bacillati</taxon>
        <taxon>Actinomycetota</taxon>
        <taxon>Acidimicrobiia</taxon>
        <taxon>Acidimicrobiales</taxon>
        <taxon>Microthrixaceae</taxon>
        <taxon>Candidatus Neomicrothrix</taxon>
    </lineage>
</organism>
<evidence type="ECO:0000256" key="5">
    <source>
        <dbReference type="HAMAP-Rule" id="MF_00150"/>
    </source>
</evidence>
<accession>R4YZB4</accession>
<evidence type="ECO:0000313" key="9">
    <source>
        <dbReference type="EMBL" id="CCM63755.1"/>
    </source>
</evidence>
<dbReference type="GO" id="GO:0051287">
    <property type="term" value="F:NAD binding"/>
    <property type="evidence" value="ECO:0007669"/>
    <property type="project" value="InterPro"/>
</dbReference>
<keyword evidence="3 5" id="KW-0521">NADP</keyword>
<dbReference type="EC" id="1.2.1.38" evidence="5"/>
<dbReference type="InterPro" id="IPR000706">
    <property type="entry name" value="AGPR_type-1"/>
</dbReference>
<dbReference type="GO" id="GO:0006526">
    <property type="term" value="P:L-arginine biosynthetic process"/>
    <property type="evidence" value="ECO:0007669"/>
    <property type="project" value="UniProtKB-UniRule"/>
</dbReference>
<dbReference type="InterPro" id="IPR050085">
    <property type="entry name" value="AGPR"/>
</dbReference>
<protein>
    <recommendedName>
        <fullName evidence="5">N-acetyl-gamma-glutamyl-phosphate reductase</fullName>
        <shortName evidence="5">AGPR</shortName>
        <ecNumber evidence="5">1.2.1.38</ecNumber>
    </recommendedName>
    <alternativeName>
        <fullName evidence="5">N-acetyl-glutamate semialdehyde dehydrogenase</fullName>
        <shortName evidence="5">NAGSA dehydrogenase</shortName>
    </alternativeName>
</protein>
<evidence type="ECO:0000256" key="3">
    <source>
        <dbReference type="ARBA" id="ARBA00022857"/>
    </source>
</evidence>
<evidence type="ECO:0000256" key="1">
    <source>
        <dbReference type="ARBA" id="ARBA00022571"/>
    </source>
</evidence>
<dbReference type="InterPro" id="IPR000534">
    <property type="entry name" value="Semialdehyde_DH_NAD-bd"/>
</dbReference>
<reference evidence="9 10" key="1">
    <citation type="journal article" date="2013" name="ISME J.">
        <title>Metabolic model for the filamentous 'Candidatus Microthrix parvicella' based on genomic and metagenomic analyses.</title>
        <authorList>
            <person name="Jon McIlroy S."/>
            <person name="Kristiansen R."/>
            <person name="Albertsen M."/>
            <person name="Michael Karst S."/>
            <person name="Rossetti S."/>
            <person name="Lund Nielsen J."/>
            <person name="Tandoi V."/>
            <person name="James Seviour R."/>
            <person name="Nielsen P.H."/>
        </authorList>
    </citation>
    <scope>NUCLEOTIDE SEQUENCE [LARGE SCALE GENOMIC DNA]</scope>
    <source>
        <strain evidence="9 10">RN1</strain>
    </source>
</reference>
<dbReference type="GO" id="GO:0005737">
    <property type="term" value="C:cytoplasm"/>
    <property type="evidence" value="ECO:0007669"/>
    <property type="project" value="UniProtKB-SubCell"/>
</dbReference>
<comment type="function">
    <text evidence="5">Catalyzes the NADPH-dependent reduction of N-acetyl-5-glutamyl phosphate to yield N-acetyl-L-glutamate 5-semialdehyde.</text>
</comment>
<comment type="caution">
    <text evidence="9">The sequence shown here is derived from an EMBL/GenBank/DDBJ whole genome shotgun (WGS) entry which is preliminary data.</text>
</comment>
<gene>
    <name evidence="5 9" type="primary">argC</name>
    <name evidence="9" type="ORF">BN381_290123</name>
</gene>